<reference evidence="2" key="1">
    <citation type="submission" date="2024-07" db="EMBL/GenBank/DDBJ databases">
        <title>Two chromosome-level genome assemblies of Korean endemic species Abeliophyllum distichum and Forsythia ovata (Oleaceae).</title>
        <authorList>
            <person name="Jang H."/>
        </authorList>
    </citation>
    <scope>NUCLEOTIDE SEQUENCE [LARGE SCALE GENOMIC DNA]</scope>
</reference>
<name>A0ABD1S142_9LAMI</name>
<evidence type="ECO:0000313" key="2">
    <source>
        <dbReference type="Proteomes" id="UP001604277"/>
    </source>
</evidence>
<evidence type="ECO:0000313" key="1">
    <source>
        <dbReference type="EMBL" id="KAL2494435.1"/>
    </source>
</evidence>
<dbReference type="Proteomes" id="UP001604277">
    <property type="component" value="Unassembled WGS sequence"/>
</dbReference>
<accession>A0ABD1S142</accession>
<dbReference type="EMBL" id="JBFOLJ010000011">
    <property type="protein sequence ID" value="KAL2494435.1"/>
    <property type="molecule type" value="Genomic_DNA"/>
</dbReference>
<protein>
    <submittedName>
        <fullName evidence="1">Uncharacterized protein</fullName>
    </submittedName>
</protein>
<comment type="caution">
    <text evidence="1">The sequence shown here is derived from an EMBL/GenBank/DDBJ whole genome shotgun (WGS) entry which is preliminary data.</text>
</comment>
<dbReference type="AlphaFoldDB" id="A0ABD1S142"/>
<organism evidence="1 2">
    <name type="scientific">Forsythia ovata</name>
    <dbReference type="NCBI Taxonomy" id="205694"/>
    <lineage>
        <taxon>Eukaryota</taxon>
        <taxon>Viridiplantae</taxon>
        <taxon>Streptophyta</taxon>
        <taxon>Embryophyta</taxon>
        <taxon>Tracheophyta</taxon>
        <taxon>Spermatophyta</taxon>
        <taxon>Magnoliopsida</taxon>
        <taxon>eudicotyledons</taxon>
        <taxon>Gunneridae</taxon>
        <taxon>Pentapetalae</taxon>
        <taxon>asterids</taxon>
        <taxon>lamiids</taxon>
        <taxon>Lamiales</taxon>
        <taxon>Oleaceae</taxon>
        <taxon>Forsythieae</taxon>
        <taxon>Forsythia</taxon>
    </lineage>
</organism>
<gene>
    <name evidence="1" type="ORF">Fot_38192</name>
</gene>
<proteinExistence type="predicted"/>
<sequence length="119" mass="12522">MDIRDACSPLSTFGFLFADGLTFPGGDTGLAGFDGNGMSALTSGAGRIWGLPTTVSGSYNTVGLEPDTVGDAKWGRETSSTIPPRLILNFGTLEKWKPDMTSNNQKSGYDGRITGKIVI</sequence>
<keyword evidence="2" id="KW-1185">Reference proteome</keyword>